<reference evidence="2" key="1">
    <citation type="journal article" date="2020" name="Stud. Mycol.">
        <title>101 Dothideomycetes genomes: a test case for predicting lifestyles and emergence of pathogens.</title>
        <authorList>
            <person name="Haridas S."/>
            <person name="Albert R."/>
            <person name="Binder M."/>
            <person name="Bloem J."/>
            <person name="Labutti K."/>
            <person name="Salamov A."/>
            <person name="Andreopoulos B."/>
            <person name="Baker S."/>
            <person name="Barry K."/>
            <person name="Bills G."/>
            <person name="Bluhm B."/>
            <person name="Cannon C."/>
            <person name="Castanera R."/>
            <person name="Culley D."/>
            <person name="Daum C."/>
            <person name="Ezra D."/>
            <person name="Gonzalez J."/>
            <person name="Henrissat B."/>
            <person name="Kuo A."/>
            <person name="Liang C."/>
            <person name="Lipzen A."/>
            <person name="Lutzoni F."/>
            <person name="Magnuson J."/>
            <person name="Mondo S."/>
            <person name="Nolan M."/>
            <person name="Ohm R."/>
            <person name="Pangilinan J."/>
            <person name="Park H.-J."/>
            <person name="Ramirez L."/>
            <person name="Alfaro M."/>
            <person name="Sun H."/>
            <person name="Tritt A."/>
            <person name="Yoshinaga Y."/>
            <person name="Zwiers L.-H."/>
            <person name="Turgeon B."/>
            <person name="Goodwin S."/>
            <person name="Spatafora J."/>
            <person name="Crous P."/>
            <person name="Grigoriev I."/>
        </authorList>
    </citation>
    <scope>NUCLEOTIDE SEQUENCE</scope>
    <source>
        <strain evidence="2">CBS 121410</strain>
    </source>
</reference>
<dbReference type="OrthoDB" id="1896086at2759"/>
<name>A0A9P4I3V4_9PEZI</name>
<proteinExistence type="predicted"/>
<feature type="chain" id="PRO_5040505564" evidence="1">
    <location>
        <begin position="21"/>
        <end position="178"/>
    </location>
</feature>
<dbReference type="Proteomes" id="UP000799776">
    <property type="component" value="Unassembled WGS sequence"/>
</dbReference>
<protein>
    <submittedName>
        <fullName evidence="2">Uncharacterized protein</fullName>
    </submittedName>
</protein>
<dbReference type="EMBL" id="ML978711">
    <property type="protein sequence ID" value="KAF2091637.1"/>
    <property type="molecule type" value="Genomic_DNA"/>
</dbReference>
<evidence type="ECO:0000256" key="1">
    <source>
        <dbReference type="SAM" id="SignalP"/>
    </source>
</evidence>
<dbReference type="AlphaFoldDB" id="A0A9P4I3V4"/>
<accession>A0A9P4I3V4</accession>
<evidence type="ECO:0000313" key="3">
    <source>
        <dbReference type="Proteomes" id="UP000799776"/>
    </source>
</evidence>
<gene>
    <name evidence="2" type="ORF">K490DRAFT_61070</name>
</gene>
<organism evidence="2 3">
    <name type="scientific">Saccharata proteae CBS 121410</name>
    <dbReference type="NCBI Taxonomy" id="1314787"/>
    <lineage>
        <taxon>Eukaryota</taxon>
        <taxon>Fungi</taxon>
        <taxon>Dikarya</taxon>
        <taxon>Ascomycota</taxon>
        <taxon>Pezizomycotina</taxon>
        <taxon>Dothideomycetes</taxon>
        <taxon>Dothideomycetes incertae sedis</taxon>
        <taxon>Botryosphaeriales</taxon>
        <taxon>Saccharataceae</taxon>
        <taxon>Saccharata</taxon>
    </lineage>
</organism>
<evidence type="ECO:0000313" key="2">
    <source>
        <dbReference type="EMBL" id="KAF2091637.1"/>
    </source>
</evidence>
<feature type="signal peptide" evidence="1">
    <location>
        <begin position="1"/>
        <end position="20"/>
    </location>
</feature>
<keyword evidence="3" id="KW-1185">Reference proteome</keyword>
<dbReference type="Pfam" id="PF15474">
    <property type="entry name" value="MU117"/>
    <property type="match status" value="1"/>
</dbReference>
<dbReference type="Gene3D" id="3.30.430.10">
    <property type="entry name" value="Killer Toxin P4, subunit A"/>
    <property type="match status" value="1"/>
</dbReference>
<keyword evidence="1" id="KW-0732">Signal</keyword>
<dbReference type="InterPro" id="IPR029167">
    <property type="entry name" value="Mug117"/>
</dbReference>
<sequence length="178" mass="19363">MHMIIATVSAFAAMTGFVRAFPAPMVPPISPLRNFNGTTISNATALLDNVDYSNSNAVLSAEHRGQDVPGANCKGSMYCKMIFEDCAKAYYKLDPNKWYTNWHNPWDIRDEAPLTGACDGNCGIFIQSDTHAKCDFMGSTLRNGYNITRNIGCEKCGSVMLNEGCRLVVNYVAGCGGP</sequence>
<comment type="caution">
    <text evidence="2">The sequence shown here is derived from an EMBL/GenBank/DDBJ whole genome shotgun (WGS) entry which is preliminary data.</text>
</comment>